<evidence type="ECO:0000256" key="1">
    <source>
        <dbReference type="ARBA" id="ARBA00008361"/>
    </source>
</evidence>
<dbReference type="STRING" id="29170.A0A368FJ47"/>
<comment type="similarity">
    <text evidence="1">Belongs to the methyltransferase superfamily.</text>
</comment>
<reference evidence="6 7" key="1">
    <citation type="submission" date="2014-10" db="EMBL/GenBank/DDBJ databases">
        <title>Draft genome of the hookworm Ancylostoma caninum.</title>
        <authorList>
            <person name="Mitreva M."/>
        </authorList>
    </citation>
    <scope>NUCLEOTIDE SEQUENCE [LARGE SCALE GENOMIC DNA]</scope>
    <source>
        <strain evidence="6 7">Baltimore</strain>
    </source>
</reference>
<evidence type="ECO:0000256" key="4">
    <source>
        <dbReference type="SAM" id="MobiDB-lite"/>
    </source>
</evidence>
<name>A0A368FJ47_ANCCA</name>
<dbReference type="CDD" id="cd02440">
    <property type="entry name" value="AdoMet_MTases"/>
    <property type="match status" value="1"/>
</dbReference>
<dbReference type="PANTHER" id="PTHR12176">
    <property type="entry name" value="SAM-DEPENDENT METHYLTRANSFERASE SUPERFAMILY PROTEIN"/>
    <property type="match status" value="1"/>
</dbReference>
<dbReference type="Pfam" id="PF08241">
    <property type="entry name" value="Methyltransf_11"/>
    <property type="match status" value="1"/>
</dbReference>
<dbReference type="InterPro" id="IPR013216">
    <property type="entry name" value="Methyltransf_11"/>
</dbReference>
<protein>
    <recommendedName>
        <fullName evidence="5">Methyltransferase type 11 domain-containing protein</fullName>
    </recommendedName>
</protein>
<sequence length="314" mass="35806">MQMALAMTDSLLKGRQIKVMEKRTNRPGISTTNRPPRGRGYRGRGGYGGAPPGYIIKYVPVGGYRPRGARGLRPLYVIEKNLSDVLVASILTRMENNHQYADRAYWDQRFVEEKEFEWLADFHAFKHLVLPHLSPQSRILHIGCGSSQMSMQLYDMGYKNITNVDYSKVLVDAGRISHPYMEWICDDIRCLANIPSGSFDVVLEKATLEALLVTEKSPWSPSDSALETIDSVLKSIARVLTNKGIYISISFTQPHFRVPVLLRLPQWSVSVEEFGEFFHYFVYIMHRGKETAKEVKERFGSIAPEWSRTLAVKD</sequence>
<dbReference type="OrthoDB" id="411785at2759"/>
<evidence type="ECO:0000256" key="3">
    <source>
        <dbReference type="ARBA" id="ARBA00022679"/>
    </source>
</evidence>
<evidence type="ECO:0000259" key="5">
    <source>
        <dbReference type="Pfam" id="PF08241"/>
    </source>
</evidence>
<dbReference type="Gene3D" id="3.40.50.150">
    <property type="entry name" value="Vaccinia Virus protein VP39"/>
    <property type="match status" value="1"/>
</dbReference>
<feature type="region of interest" description="Disordered" evidence="4">
    <location>
        <begin position="24"/>
        <end position="44"/>
    </location>
</feature>
<evidence type="ECO:0000313" key="7">
    <source>
        <dbReference type="Proteomes" id="UP000252519"/>
    </source>
</evidence>
<gene>
    <name evidence="6" type="ORF">ANCCAN_21934</name>
</gene>
<organism evidence="6 7">
    <name type="scientific">Ancylostoma caninum</name>
    <name type="common">Dog hookworm</name>
    <dbReference type="NCBI Taxonomy" id="29170"/>
    <lineage>
        <taxon>Eukaryota</taxon>
        <taxon>Metazoa</taxon>
        <taxon>Ecdysozoa</taxon>
        <taxon>Nematoda</taxon>
        <taxon>Chromadorea</taxon>
        <taxon>Rhabditida</taxon>
        <taxon>Rhabditina</taxon>
        <taxon>Rhabditomorpha</taxon>
        <taxon>Strongyloidea</taxon>
        <taxon>Ancylostomatidae</taxon>
        <taxon>Ancylostomatinae</taxon>
        <taxon>Ancylostoma</taxon>
    </lineage>
</organism>
<dbReference type="InterPro" id="IPR029063">
    <property type="entry name" value="SAM-dependent_MTases_sf"/>
</dbReference>
<dbReference type="SUPFAM" id="SSF53335">
    <property type="entry name" value="S-adenosyl-L-methionine-dependent methyltransferases"/>
    <property type="match status" value="1"/>
</dbReference>
<accession>A0A368FJ47</accession>
<dbReference type="EMBL" id="JOJR01001129">
    <property type="protein sequence ID" value="RCN32261.1"/>
    <property type="molecule type" value="Genomic_DNA"/>
</dbReference>
<keyword evidence="7" id="KW-1185">Reference proteome</keyword>
<dbReference type="AlphaFoldDB" id="A0A368FJ47"/>
<proteinExistence type="inferred from homology"/>
<keyword evidence="3" id="KW-0808">Transferase</keyword>
<dbReference type="Proteomes" id="UP000252519">
    <property type="component" value="Unassembled WGS sequence"/>
</dbReference>
<evidence type="ECO:0000313" key="6">
    <source>
        <dbReference type="EMBL" id="RCN32261.1"/>
    </source>
</evidence>
<comment type="caution">
    <text evidence="6">The sequence shown here is derived from an EMBL/GenBank/DDBJ whole genome shotgun (WGS) entry which is preliminary data.</text>
</comment>
<dbReference type="GO" id="GO:0032259">
    <property type="term" value="P:methylation"/>
    <property type="evidence" value="ECO:0007669"/>
    <property type="project" value="UniProtKB-KW"/>
</dbReference>
<evidence type="ECO:0000256" key="2">
    <source>
        <dbReference type="ARBA" id="ARBA00022603"/>
    </source>
</evidence>
<dbReference type="GO" id="GO:0008757">
    <property type="term" value="F:S-adenosylmethionine-dependent methyltransferase activity"/>
    <property type="evidence" value="ECO:0007669"/>
    <property type="project" value="InterPro"/>
</dbReference>
<keyword evidence="2" id="KW-0489">Methyltransferase</keyword>
<dbReference type="InterPro" id="IPR051419">
    <property type="entry name" value="Lys/N-term_MeTrsfase_sf"/>
</dbReference>
<dbReference type="PANTHER" id="PTHR12176:SF80">
    <property type="entry name" value="EEF1A LYSINE METHYLTRANSFERASE 4"/>
    <property type="match status" value="1"/>
</dbReference>
<feature type="domain" description="Methyltransferase type 11" evidence="5">
    <location>
        <begin position="140"/>
        <end position="247"/>
    </location>
</feature>